<evidence type="ECO:0000313" key="2">
    <source>
        <dbReference type="Proteomes" id="UP000250275"/>
    </source>
</evidence>
<dbReference type="AlphaFoldDB" id="A0A310SCD6"/>
<organism evidence="1 2">
    <name type="scientific">Eufriesea mexicana</name>
    <dbReference type="NCBI Taxonomy" id="516756"/>
    <lineage>
        <taxon>Eukaryota</taxon>
        <taxon>Metazoa</taxon>
        <taxon>Ecdysozoa</taxon>
        <taxon>Arthropoda</taxon>
        <taxon>Hexapoda</taxon>
        <taxon>Insecta</taxon>
        <taxon>Pterygota</taxon>
        <taxon>Neoptera</taxon>
        <taxon>Endopterygota</taxon>
        <taxon>Hymenoptera</taxon>
        <taxon>Apocrita</taxon>
        <taxon>Aculeata</taxon>
        <taxon>Apoidea</taxon>
        <taxon>Anthophila</taxon>
        <taxon>Apidae</taxon>
        <taxon>Eufriesea</taxon>
    </lineage>
</organism>
<gene>
    <name evidence="1" type="ORF">WN48_01532</name>
</gene>
<accession>A0A310SCD6</accession>
<dbReference type="EMBL" id="KQ761351">
    <property type="protein sequence ID" value="OAD57823.1"/>
    <property type="molecule type" value="Genomic_DNA"/>
</dbReference>
<evidence type="ECO:0000313" key="1">
    <source>
        <dbReference type="EMBL" id="OAD57823.1"/>
    </source>
</evidence>
<dbReference type="Proteomes" id="UP000250275">
    <property type="component" value="Unassembled WGS sequence"/>
</dbReference>
<name>A0A310SCD6_9HYME</name>
<sequence>MHDRFEPLAENYSKTIAQSLQEQQGRGVPEKQTAKPTVTLRDDGLYDILSRTALLDEDLPEAAIVKCLLGIPKANYNVSHKTVYYPGTSATRVSTSSTWREGNVEFRSSRSLRRNIYAYYLIDAICGVYCAGTPTTTSTATTKLLHKMEIQALDNSGPGNGGGKACKFLLVYSRHHHHKPPSFMRIGNFDKIDSVVFLACGIPIPAGSMPEFPCERLKIALDAQGHEFPAKIPRNAPTRSTRFFCLERFEAEQLGSEWDSRVSNNTSRSFNVEWYNRDIKPIGD</sequence>
<proteinExistence type="predicted"/>
<dbReference type="OrthoDB" id="6478865at2759"/>
<reference evidence="1 2" key="1">
    <citation type="submission" date="2015-07" db="EMBL/GenBank/DDBJ databases">
        <title>The genome of Eufriesea mexicana.</title>
        <authorList>
            <person name="Pan H."/>
            <person name="Kapheim K."/>
        </authorList>
    </citation>
    <scope>NUCLEOTIDE SEQUENCE [LARGE SCALE GENOMIC DNA]</scope>
    <source>
        <strain evidence="1">0111107269</strain>
        <tissue evidence="1">Whole body</tissue>
    </source>
</reference>
<protein>
    <submittedName>
        <fullName evidence="1">Uncharacterized protein</fullName>
    </submittedName>
</protein>
<keyword evidence="2" id="KW-1185">Reference proteome</keyword>